<accession>A0A7E4UYB2</accession>
<keyword evidence="2" id="KW-1185">Reference proteome</keyword>
<dbReference type="PROSITE" id="PS50097">
    <property type="entry name" value="BTB"/>
    <property type="match status" value="1"/>
</dbReference>
<proteinExistence type="predicted"/>
<reference evidence="3" key="2">
    <citation type="submission" date="2020-10" db="UniProtKB">
        <authorList>
            <consortium name="WormBaseParasite"/>
        </authorList>
    </citation>
    <scope>IDENTIFICATION</scope>
</reference>
<dbReference type="PANTHER" id="PTHR46306">
    <property type="entry name" value="BTB/POZ DOMAIN-CONTAINING PROTEIN 9"/>
    <property type="match status" value="1"/>
</dbReference>
<organism evidence="2 3">
    <name type="scientific">Panagrellus redivivus</name>
    <name type="common">Microworm</name>
    <dbReference type="NCBI Taxonomy" id="6233"/>
    <lineage>
        <taxon>Eukaryota</taxon>
        <taxon>Metazoa</taxon>
        <taxon>Ecdysozoa</taxon>
        <taxon>Nematoda</taxon>
        <taxon>Chromadorea</taxon>
        <taxon>Rhabditida</taxon>
        <taxon>Tylenchina</taxon>
        <taxon>Panagrolaimomorpha</taxon>
        <taxon>Panagrolaimoidea</taxon>
        <taxon>Panagrolaimidae</taxon>
        <taxon>Panagrellus</taxon>
    </lineage>
</organism>
<sequence length="381" mass="43304">MSTSDKSGVAQLAKEIGGLYLSNDFSDVTIVIDGTELPAHRMILSQRCPYFKTMFASRMIESTSKRIELRETPINGFKSVLQWIYAGEIEFRQVDTALEVHRLSNMYELLELEKLAFRYIEDNCDMDNICLILNSATILSISWSLIYDFMESYGSDILACEAFLSLSKDAVNAVLRKMGDVTNIEMLEAFVRWMKANPDQSEHFLDLLKQIPLNSINFGELLSIVPAELISANVLADVAREQQIMNENGSVISVNVAAPKYGAKVIAGSKTAFFSERFFDESVYDAEEVVIDLGQRFKLNSLFAERVIVYSETGRIAIYVSEDDINWTCVVNHKRLDKRYNDYDFGEHVVRFIRICGTVPLNDLIELHLFTASYVDMETVR</sequence>
<evidence type="ECO:0000313" key="2">
    <source>
        <dbReference type="Proteomes" id="UP000492821"/>
    </source>
</evidence>
<evidence type="ECO:0000313" key="3">
    <source>
        <dbReference type="WBParaSite" id="Pan_g14291.t1"/>
    </source>
</evidence>
<feature type="domain" description="BTB" evidence="1">
    <location>
        <begin position="26"/>
        <end position="93"/>
    </location>
</feature>
<dbReference type="GO" id="GO:0008344">
    <property type="term" value="P:adult locomotory behavior"/>
    <property type="evidence" value="ECO:0007669"/>
    <property type="project" value="TreeGrafter"/>
</dbReference>
<dbReference type="InterPro" id="IPR011333">
    <property type="entry name" value="SKP1/BTB/POZ_sf"/>
</dbReference>
<dbReference type="InterPro" id="IPR052407">
    <property type="entry name" value="BTB_POZ_domain_cont_9"/>
</dbReference>
<dbReference type="GO" id="GO:0005737">
    <property type="term" value="C:cytoplasm"/>
    <property type="evidence" value="ECO:0007669"/>
    <property type="project" value="TreeGrafter"/>
</dbReference>
<dbReference type="Pfam" id="PF00651">
    <property type="entry name" value="BTB"/>
    <property type="match status" value="1"/>
</dbReference>
<dbReference type="AlphaFoldDB" id="A0A7E4UYB2"/>
<reference evidence="2" key="1">
    <citation type="journal article" date="2013" name="Genetics">
        <title>The draft genome and transcriptome of Panagrellus redivivus are shaped by the harsh demands of a free-living lifestyle.</title>
        <authorList>
            <person name="Srinivasan J."/>
            <person name="Dillman A.R."/>
            <person name="Macchietto M.G."/>
            <person name="Heikkinen L."/>
            <person name="Lakso M."/>
            <person name="Fracchia K.M."/>
            <person name="Antoshechkin I."/>
            <person name="Mortazavi A."/>
            <person name="Wong G."/>
            <person name="Sternberg P.W."/>
        </authorList>
    </citation>
    <scope>NUCLEOTIDE SEQUENCE [LARGE SCALE GENOMIC DNA]</scope>
    <source>
        <strain evidence="2">MT8872</strain>
    </source>
</reference>
<dbReference type="GO" id="GO:0048512">
    <property type="term" value="P:circadian behavior"/>
    <property type="evidence" value="ECO:0007669"/>
    <property type="project" value="TreeGrafter"/>
</dbReference>
<dbReference type="SMART" id="SM00225">
    <property type="entry name" value="BTB"/>
    <property type="match status" value="1"/>
</dbReference>
<dbReference type="SUPFAM" id="SSF54695">
    <property type="entry name" value="POZ domain"/>
    <property type="match status" value="1"/>
</dbReference>
<protein>
    <submittedName>
        <fullName evidence="3">BTB domain-containing protein</fullName>
    </submittedName>
</protein>
<dbReference type="Gene3D" id="3.30.710.10">
    <property type="entry name" value="Potassium Channel Kv1.1, Chain A"/>
    <property type="match status" value="1"/>
</dbReference>
<name>A0A7E4UYB2_PANRE</name>
<evidence type="ECO:0000259" key="1">
    <source>
        <dbReference type="PROSITE" id="PS50097"/>
    </source>
</evidence>
<dbReference type="Gene3D" id="1.25.40.420">
    <property type="match status" value="1"/>
</dbReference>
<dbReference type="PANTHER" id="PTHR46306:SF1">
    <property type="entry name" value="BTB_POZ DOMAIN-CONTAINING PROTEIN 9"/>
    <property type="match status" value="1"/>
</dbReference>
<dbReference type="InterPro" id="IPR000210">
    <property type="entry name" value="BTB/POZ_dom"/>
</dbReference>
<dbReference type="GO" id="GO:0050804">
    <property type="term" value="P:modulation of chemical synaptic transmission"/>
    <property type="evidence" value="ECO:0007669"/>
    <property type="project" value="TreeGrafter"/>
</dbReference>
<dbReference type="WBParaSite" id="Pan_g14291.t1">
    <property type="protein sequence ID" value="Pan_g14291.t1"/>
    <property type="gene ID" value="Pan_g14291"/>
</dbReference>
<dbReference type="Proteomes" id="UP000492821">
    <property type="component" value="Unassembled WGS sequence"/>
</dbReference>